<dbReference type="AlphaFoldDB" id="A0AAX6DI77"/>
<comment type="caution">
    <text evidence="2">The sequence shown here is derived from an EMBL/GenBank/DDBJ whole genome shotgun (WGS) entry which is preliminary data.</text>
</comment>
<feature type="region of interest" description="Disordered" evidence="1">
    <location>
        <begin position="1"/>
        <end position="29"/>
    </location>
</feature>
<sequence>MASETPGTGRTRAATSDPEAGFGVPGWGKRGRRVRVGRRRVRRGLLPQRRRAAVGGVLGEGPVLQEEADVSRQVLHFLQPLREERGRRRRRRRLHHGLQEEVRCLLLGVCLISVTFYLA</sequence>
<accession>A0AAX6DI77</accession>
<reference evidence="2" key="2">
    <citation type="submission" date="2023-04" db="EMBL/GenBank/DDBJ databases">
        <authorList>
            <person name="Bruccoleri R.E."/>
            <person name="Oakeley E.J."/>
            <person name="Faust A.-M."/>
            <person name="Dessus-Babus S."/>
            <person name="Altorfer M."/>
            <person name="Burckhardt D."/>
            <person name="Oertli M."/>
            <person name="Naumann U."/>
            <person name="Petersen F."/>
            <person name="Wong J."/>
        </authorList>
    </citation>
    <scope>NUCLEOTIDE SEQUENCE</scope>
    <source>
        <strain evidence="2">GSM-AAB239-AS_SAM_17_03QT</strain>
        <tissue evidence="2">Leaf</tissue>
    </source>
</reference>
<evidence type="ECO:0000313" key="3">
    <source>
        <dbReference type="Proteomes" id="UP001140949"/>
    </source>
</evidence>
<protein>
    <submittedName>
        <fullName evidence="2">Cold shock protein-1</fullName>
    </submittedName>
</protein>
<dbReference type="Proteomes" id="UP001140949">
    <property type="component" value="Unassembled WGS sequence"/>
</dbReference>
<reference evidence="2" key="1">
    <citation type="journal article" date="2023" name="GigaByte">
        <title>Genome assembly of the bearded iris, Iris pallida Lam.</title>
        <authorList>
            <person name="Bruccoleri R.E."/>
            <person name="Oakeley E.J."/>
            <person name="Faust A.M.E."/>
            <person name="Altorfer M."/>
            <person name="Dessus-Babus S."/>
            <person name="Burckhardt D."/>
            <person name="Oertli M."/>
            <person name="Naumann U."/>
            <person name="Petersen F."/>
            <person name="Wong J."/>
        </authorList>
    </citation>
    <scope>NUCLEOTIDE SEQUENCE</scope>
    <source>
        <strain evidence="2">GSM-AAB239-AS_SAM_17_03QT</strain>
    </source>
</reference>
<organism evidence="2 3">
    <name type="scientific">Iris pallida</name>
    <name type="common">Sweet iris</name>
    <dbReference type="NCBI Taxonomy" id="29817"/>
    <lineage>
        <taxon>Eukaryota</taxon>
        <taxon>Viridiplantae</taxon>
        <taxon>Streptophyta</taxon>
        <taxon>Embryophyta</taxon>
        <taxon>Tracheophyta</taxon>
        <taxon>Spermatophyta</taxon>
        <taxon>Magnoliopsida</taxon>
        <taxon>Liliopsida</taxon>
        <taxon>Asparagales</taxon>
        <taxon>Iridaceae</taxon>
        <taxon>Iridoideae</taxon>
        <taxon>Irideae</taxon>
        <taxon>Iris</taxon>
    </lineage>
</organism>
<keyword evidence="3" id="KW-1185">Reference proteome</keyword>
<name>A0AAX6DI77_IRIPA</name>
<dbReference type="EMBL" id="JANAVB010044419">
    <property type="protein sequence ID" value="KAJ6791490.1"/>
    <property type="molecule type" value="Genomic_DNA"/>
</dbReference>
<proteinExistence type="predicted"/>
<evidence type="ECO:0000313" key="2">
    <source>
        <dbReference type="EMBL" id="KAJ6791490.1"/>
    </source>
</evidence>
<evidence type="ECO:0000256" key="1">
    <source>
        <dbReference type="SAM" id="MobiDB-lite"/>
    </source>
</evidence>
<gene>
    <name evidence="2" type="ORF">M6B38_245085</name>
</gene>